<reference evidence="2" key="1">
    <citation type="submission" date="2020-11" db="EMBL/GenBank/DDBJ databases">
        <authorList>
            <consortium name="DOE Joint Genome Institute"/>
            <person name="Ahrendt S."/>
            <person name="Riley R."/>
            <person name="Andreopoulos W."/>
            <person name="Labutti K."/>
            <person name="Pangilinan J."/>
            <person name="Ruiz-Duenas F.J."/>
            <person name="Barrasa J.M."/>
            <person name="Sanchez-Garcia M."/>
            <person name="Camarero S."/>
            <person name="Miyauchi S."/>
            <person name="Serrano A."/>
            <person name="Linde D."/>
            <person name="Babiker R."/>
            <person name="Drula E."/>
            <person name="Ayuso-Fernandez I."/>
            <person name="Pacheco R."/>
            <person name="Padilla G."/>
            <person name="Ferreira P."/>
            <person name="Barriuso J."/>
            <person name="Kellner H."/>
            <person name="Castanera R."/>
            <person name="Alfaro M."/>
            <person name="Ramirez L."/>
            <person name="Pisabarro A.G."/>
            <person name="Kuo A."/>
            <person name="Tritt A."/>
            <person name="Lipzen A."/>
            <person name="He G."/>
            <person name="Yan M."/>
            <person name="Ng V."/>
            <person name="Cullen D."/>
            <person name="Martin F."/>
            <person name="Rosso M.-N."/>
            <person name="Henrissat B."/>
            <person name="Hibbett D."/>
            <person name="Martinez A.T."/>
            <person name="Grigoriev I.V."/>
        </authorList>
    </citation>
    <scope>NUCLEOTIDE SEQUENCE</scope>
    <source>
        <strain evidence="2">AH 40177</strain>
    </source>
</reference>
<gene>
    <name evidence="2" type="ORF">BDP27DRAFT_30762</name>
</gene>
<dbReference type="OrthoDB" id="3235960at2759"/>
<keyword evidence="3" id="KW-1185">Reference proteome</keyword>
<protein>
    <submittedName>
        <fullName evidence="2">Uncharacterized protein</fullName>
    </submittedName>
</protein>
<evidence type="ECO:0000256" key="1">
    <source>
        <dbReference type="SAM" id="SignalP"/>
    </source>
</evidence>
<sequence>MQNHFILRLILGAIQIFLSVSPTSSLMGDISSITFSTPSNPHFQASSFAVDLKQGIRSPQEYRTFIATYYNLPHHPMVWNQILLNAIKHGSFTRFTRGDDAEAVFCSAVVKAIWPSPPSSDDWDYNSLTMTMAEAIHIYWRKEYKGLLRNFFHTMLSPFESSSIRGGDNQILVLAMEFAFYHITRNPSNLESSHWEIIDHIFTHHDSTASNAVFNFQANVFHAYLAEFVVRLVKTSEILCDTSLKSESDVIFRRRATILNVYEKTRTISLSARRARILSDETEFSLLRRTIQGTLQGVHCLVDHQDIFISEAVSLSFMHALDVLSLALGNGSPEAFQIAVDHRYLELLHKFGAKQRKIDDHSIRVLNCYLVGLRKLTATAREAGISYLYEPRNLRLVITLLIFRRFHAYSVLDRDTDTAGLIATGSKTITVWLTQLTSLRPDTTVWTDCLSWLSRVQEWALDVDNLENSYRGVEDIHKLQVQNFIDQSLGEGWLGTVLQLPLIMSEEGFRSSPFIRELQMIIQWLDDFIV</sequence>
<name>A0A9P5Q643_9AGAR</name>
<accession>A0A9P5Q643</accession>
<dbReference type="Proteomes" id="UP000772434">
    <property type="component" value="Unassembled WGS sequence"/>
</dbReference>
<dbReference type="EMBL" id="JADNRY010000001">
    <property type="protein sequence ID" value="KAF9078831.1"/>
    <property type="molecule type" value="Genomic_DNA"/>
</dbReference>
<evidence type="ECO:0000313" key="3">
    <source>
        <dbReference type="Proteomes" id="UP000772434"/>
    </source>
</evidence>
<evidence type="ECO:0000313" key="2">
    <source>
        <dbReference type="EMBL" id="KAF9078831.1"/>
    </source>
</evidence>
<organism evidence="2 3">
    <name type="scientific">Rhodocollybia butyracea</name>
    <dbReference type="NCBI Taxonomy" id="206335"/>
    <lineage>
        <taxon>Eukaryota</taxon>
        <taxon>Fungi</taxon>
        <taxon>Dikarya</taxon>
        <taxon>Basidiomycota</taxon>
        <taxon>Agaricomycotina</taxon>
        <taxon>Agaricomycetes</taxon>
        <taxon>Agaricomycetidae</taxon>
        <taxon>Agaricales</taxon>
        <taxon>Marasmiineae</taxon>
        <taxon>Omphalotaceae</taxon>
        <taxon>Rhodocollybia</taxon>
    </lineage>
</organism>
<proteinExistence type="predicted"/>
<comment type="caution">
    <text evidence="2">The sequence shown here is derived from an EMBL/GenBank/DDBJ whole genome shotgun (WGS) entry which is preliminary data.</text>
</comment>
<dbReference type="AlphaFoldDB" id="A0A9P5Q643"/>
<feature type="chain" id="PRO_5040332742" evidence="1">
    <location>
        <begin position="26"/>
        <end position="530"/>
    </location>
</feature>
<feature type="signal peptide" evidence="1">
    <location>
        <begin position="1"/>
        <end position="25"/>
    </location>
</feature>
<keyword evidence="1" id="KW-0732">Signal</keyword>